<evidence type="ECO:0000313" key="2">
    <source>
        <dbReference type="EMBL" id="NNF07226.1"/>
    </source>
</evidence>
<accession>A0A7Y2E8Q0</accession>
<organism evidence="2 3">
    <name type="scientific">Eiseniibacteriota bacterium</name>
    <dbReference type="NCBI Taxonomy" id="2212470"/>
    <lineage>
        <taxon>Bacteria</taxon>
        <taxon>Candidatus Eiseniibacteriota</taxon>
    </lineage>
</organism>
<dbReference type="Proteomes" id="UP000547674">
    <property type="component" value="Unassembled WGS sequence"/>
</dbReference>
<keyword evidence="1" id="KW-0732">Signal</keyword>
<dbReference type="EMBL" id="JABDJR010000431">
    <property type="protein sequence ID" value="NNF07226.1"/>
    <property type="molecule type" value="Genomic_DNA"/>
</dbReference>
<sequence length="89" mass="9408">MRRLLGIIGLSMALFVNACGDSDSVTTPETGARISDVVVQINPNNALSTRVDFKSDGIVEAKVVFEDAAGNVSESPYQGVRGEESSLYA</sequence>
<feature type="non-terminal residue" evidence="2">
    <location>
        <position position="89"/>
    </location>
</feature>
<reference evidence="2 3" key="1">
    <citation type="submission" date="2020-03" db="EMBL/GenBank/DDBJ databases">
        <title>Metabolic flexibility allows generalist bacteria to become dominant in a frequently disturbed ecosystem.</title>
        <authorList>
            <person name="Chen Y.-J."/>
            <person name="Leung P.M."/>
            <person name="Bay S.K."/>
            <person name="Hugenholtz P."/>
            <person name="Kessler A.J."/>
            <person name="Shelley G."/>
            <person name="Waite D.W."/>
            <person name="Cook P.L."/>
            <person name="Greening C."/>
        </authorList>
    </citation>
    <scope>NUCLEOTIDE SEQUENCE [LARGE SCALE GENOMIC DNA]</scope>
    <source>
        <strain evidence="2">SS_bin_28</strain>
    </source>
</reference>
<comment type="caution">
    <text evidence="2">The sequence shown here is derived from an EMBL/GenBank/DDBJ whole genome shotgun (WGS) entry which is preliminary data.</text>
</comment>
<protein>
    <submittedName>
        <fullName evidence="2">Uncharacterized protein</fullName>
    </submittedName>
</protein>
<feature type="signal peptide" evidence="1">
    <location>
        <begin position="1"/>
        <end position="18"/>
    </location>
</feature>
<name>A0A7Y2E8Q0_UNCEI</name>
<proteinExistence type="predicted"/>
<feature type="chain" id="PRO_5030930287" evidence="1">
    <location>
        <begin position="19"/>
        <end position="89"/>
    </location>
</feature>
<gene>
    <name evidence="2" type="ORF">HKN21_10740</name>
</gene>
<dbReference type="AlphaFoldDB" id="A0A7Y2E8Q0"/>
<evidence type="ECO:0000256" key="1">
    <source>
        <dbReference type="SAM" id="SignalP"/>
    </source>
</evidence>
<evidence type="ECO:0000313" key="3">
    <source>
        <dbReference type="Proteomes" id="UP000547674"/>
    </source>
</evidence>